<dbReference type="Pfam" id="PF24626">
    <property type="entry name" value="SH3_Tf2-1"/>
    <property type="match status" value="1"/>
</dbReference>
<dbReference type="InterPro" id="IPR001584">
    <property type="entry name" value="Integrase_cat-core"/>
</dbReference>
<protein>
    <submittedName>
        <fullName evidence="2">Transposon Tf2-8 polyprotein</fullName>
    </submittedName>
</protein>
<dbReference type="PANTHER" id="PTHR35046">
    <property type="entry name" value="ZINC KNUCKLE (CCHC-TYPE) FAMILY PROTEIN"/>
    <property type="match status" value="1"/>
</dbReference>
<name>A0A438I263_VITVI</name>
<dbReference type="SUPFAM" id="SSF53098">
    <property type="entry name" value="Ribonuclease H-like"/>
    <property type="match status" value="1"/>
</dbReference>
<feature type="domain" description="Integrase catalytic" evidence="1">
    <location>
        <begin position="49"/>
        <end position="218"/>
    </location>
</feature>
<dbReference type="Proteomes" id="UP000288805">
    <property type="component" value="Unassembled WGS sequence"/>
</dbReference>
<dbReference type="Gene3D" id="3.30.420.10">
    <property type="entry name" value="Ribonuclease H-like superfamily/Ribonuclease H"/>
    <property type="match status" value="1"/>
</dbReference>
<dbReference type="GO" id="GO:0003676">
    <property type="term" value="F:nucleic acid binding"/>
    <property type="evidence" value="ECO:0007669"/>
    <property type="project" value="InterPro"/>
</dbReference>
<gene>
    <name evidence="2" type="primary">Tf2-8_95</name>
    <name evidence="2" type="ORF">CK203_028465</name>
</gene>
<dbReference type="PROSITE" id="PS50994">
    <property type="entry name" value="INTEGRASE"/>
    <property type="match status" value="1"/>
</dbReference>
<proteinExistence type="predicted"/>
<dbReference type="InterPro" id="IPR056924">
    <property type="entry name" value="SH3_Tf2-1"/>
</dbReference>
<dbReference type="InterPro" id="IPR036397">
    <property type="entry name" value="RNaseH_sf"/>
</dbReference>
<organism evidence="2 3">
    <name type="scientific">Vitis vinifera</name>
    <name type="common">Grape</name>
    <dbReference type="NCBI Taxonomy" id="29760"/>
    <lineage>
        <taxon>Eukaryota</taxon>
        <taxon>Viridiplantae</taxon>
        <taxon>Streptophyta</taxon>
        <taxon>Embryophyta</taxon>
        <taxon>Tracheophyta</taxon>
        <taxon>Spermatophyta</taxon>
        <taxon>Magnoliopsida</taxon>
        <taxon>eudicotyledons</taxon>
        <taxon>Gunneridae</taxon>
        <taxon>Pentapetalae</taxon>
        <taxon>rosids</taxon>
        <taxon>Vitales</taxon>
        <taxon>Vitaceae</taxon>
        <taxon>Viteae</taxon>
        <taxon>Vitis</taxon>
    </lineage>
</organism>
<comment type="caution">
    <text evidence="2">The sequence shown here is derived from an EMBL/GenBank/DDBJ whole genome shotgun (WGS) entry which is preliminary data.</text>
</comment>
<evidence type="ECO:0000313" key="2">
    <source>
        <dbReference type="EMBL" id="RVW90797.1"/>
    </source>
</evidence>
<dbReference type="GO" id="GO:0015074">
    <property type="term" value="P:DNA integration"/>
    <property type="evidence" value="ECO:0007669"/>
    <property type="project" value="InterPro"/>
</dbReference>
<reference evidence="2 3" key="1">
    <citation type="journal article" date="2018" name="PLoS Genet.">
        <title>Population sequencing reveals clonal diversity and ancestral inbreeding in the grapevine cultivar Chardonnay.</title>
        <authorList>
            <person name="Roach M.J."/>
            <person name="Johnson D.L."/>
            <person name="Bohlmann J."/>
            <person name="van Vuuren H.J."/>
            <person name="Jones S.J."/>
            <person name="Pretorius I.S."/>
            <person name="Schmidt S.A."/>
            <person name="Borneman A.R."/>
        </authorList>
    </citation>
    <scope>NUCLEOTIDE SEQUENCE [LARGE SCALE GENOMIC DNA]</scope>
    <source>
        <strain evidence="3">cv. Chardonnay</strain>
        <tissue evidence="2">Leaf</tissue>
    </source>
</reference>
<dbReference type="EMBL" id="QGNW01000151">
    <property type="protein sequence ID" value="RVW90797.1"/>
    <property type="molecule type" value="Genomic_DNA"/>
</dbReference>
<dbReference type="PANTHER" id="PTHR35046:SF26">
    <property type="entry name" value="RNA-DIRECTED DNA POLYMERASE"/>
    <property type="match status" value="1"/>
</dbReference>
<accession>A0A438I263</accession>
<evidence type="ECO:0000313" key="3">
    <source>
        <dbReference type="Proteomes" id="UP000288805"/>
    </source>
</evidence>
<evidence type="ECO:0000259" key="1">
    <source>
        <dbReference type="PROSITE" id="PS50994"/>
    </source>
</evidence>
<sequence>MVCSCKRPEKLFIAGNSRCEMGICEILPGLSDGQDQGKKAVGLLQPLHIPERPWESISMDFITGFPKVRDFKSIFVVADRLSKYIVFISTPDACPAEETTKLFFSNVVKHFGLPNDIVSDRDARFTGRFWVELFKLLDSELKFSTTNHPQTNEQTERINALLEEYLMSSATGMSPFELANGVQPRMPLEVAKQKARGNSPAAYKMAQSRPLEFQVGDKVLLKLTPQIWKKINSKTRLRGLIPKYDGPFEVIKRVGQVAYMLKLPERLKLYPTFHVSFLKPYHEDLDADKRAPSLWKETLEAEATWERDVTLWQFETAVQAYWQTKSTRASTSAGGDGFCQSLSHLTLPWRKWPHG</sequence>
<dbReference type="AlphaFoldDB" id="A0A438I263"/>
<dbReference type="InterPro" id="IPR012337">
    <property type="entry name" value="RNaseH-like_sf"/>
</dbReference>